<dbReference type="Pfam" id="PF06534">
    <property type="entry name" value="RGM_C"/>
    <property type="match status" value="1"/>
</dbReference>
<evidence type="ECO:0000259" key="1">
    <source>
        <dbReference type="Pfam" id="PF06534"/>
    </source>
</evidence>
<evidence type="ECO:0000313" key="3">
    <source>
        <dbReference type="Proteomes" id="UP000267096"/>
    </source>
</evidence>
<dbReference type="PANTHER" id="PTHR31428:SF6">
    <property type="entry name" value="REPULSIVE GUIDANCE MOLECULE B HOMOLOG DRAG-1"/>
    <property type="match status" value="1"/>
</dbReference>
<dbReference type="PANTHER" id="PTHR31428">
    <property type="entry name" value="RGM DOMAIN FAMILY MEMBER DRAG-1"/>
    <property type="match status" value="1"/>
</dbReference>
<proteinExistence type="predicted"/>
<dbReference type="Gene3D" id="3.40.1000.10">
    <property type="entry name" value="Mog1/PsbP, alpha/beta/alpha sandwich"/>
    <property type="match status" value="1"/>
</dbReference>
<reference evidence="4" key="1">
    <citation type="submission" date="2017-02" db="UniProtKB">
        <authorList>
            <consortium name="WormBaseParasite"/>
        </authorList>
    </citation>
    <scope>IDENTIFICATION</scope>
</reference>
<dbReference type="Proteomes" id="UP000267096">
    <property type="component" value="Unassembled WGS sequence"/>
</dbReference>
<dbReference type="InterPro" id="IPR009496">
    <property type="entry name" value="RGM_C"/>
</dbReference>
<evidence type="ECO:0000313" key="4">
    <source>
        <dbReference type="WBParaSite" id="ASIM_0001901201-mRNA-1"/>
    </source>
</evidence>
<feature type="domain" description="Repulsive guidance molecule C-terminal" evidence="1">
    <location>
        <begin position="2"/>
        <end position="124"/>
    </location>
</feature>
<organism evidence="4">
    <name type="scientific">Anisakis simplex</name>
    <name type="common">Herring worm</name>
    <dbReference type="NCBI Taxonomy" id="6269"/>
    <lineage>
        <taxon>Eukaryota</taxon>
        <taxon>Metazoa</taxon>
        <taxon>Ecdysozoa</taxon>
        <taxon>Nematoda</taxon>
        <taxon>Chromadorea</taxon>
        <taxon>Rhabditida</taxon>
        <taxon>Spirurina</taxon>
        <taxon>Ascaridomorpha</taxon>
        <taxon>Ascaridoidea</taxon>
        <taxon>Anisakidae</taxon>
        <taxon>Anisakis</taxon>
        <taxon>Anisakis simplex complex</taxon>
    </lineage>
</organism>
<reference evidence="2 3" key="2">
    <citation type="submission" date="2018-11" db="EMBL/GenBank/DDBJ databases">
        <authorList>
            <consortium name="Pathogen Informatics"/>
        </authorList>
    </citation>
    <scope>NUCLEOTIDE SEQUENCE [LARGE SCALE GENOMIC DNA]</scope>
</reference>
<keyword evidence="3" id="KW-1185">Reference proteome</keyword>
<dbReference type="InterPro" id="IPR040287">
    <property type="entry name" value="RGM"/>
</dbReference>
<dbReference type="EMBL" id="UYRR01035472">
    <property type="protein sequence ID" value="VDK64694.1"/>
    <property type="molecule type" value="Genomic_DNA"/>
</dbReference>
<dbReference type="GO" id="GO:0015026">
    <property type="term" value="F:coreceptor activity"/>
    <property type="evidence" value="ECO:0007669"/>
    <property type="project" value="TreeGrafter"/>
</dbReference>
<dbReference type="WBParaSite" id="ASIM_0001901201-mRNA-1">
    <property type="protein sequence ID" value="ASIM_0001901201-mRNA-1"/>
    <property type="gene ID" value="ASIM_0001901201"/>
</dbReference>
<protein>
    <submittedName>
        <fullName evidence="4">DRAG-1 (inferred by orthology to a C. elegans protein)</fullName>
    </submittedName>
</protein>
<sequence length="137" mass="15154">MVTVIIRSTRHCTAQKQYEASSEDLQLPISFNDGTMFGGDPKERPVEIRPQNGSHVEISLQHIATTVHVRRHGRFLSVAIRIPETLIKEQSADEDQLCTTGCARSETVRVKEALANPISFARCQGIFLATNPKIAIG</sequence>
<dbReference type="AlphaFoldDB" id="A0A0M3KDF9"/>
<evidence type="ECO:0000313" key="2">
    <source>
        <dbReference type="EMBL" id="VDK64694.1"/>
    </source>
</evidence>
<name>A0A0M3KDF9_ANISI</name>
<dbReference type="OrthoDB" id="10013795at2759"/>
<gene>
    <name evidence="2" type="ORF">ASIM_LOCUS18407</name>
</gene>
<accession>A0A0M3KDF9</accession>
<dbReference type="GO" id="GO:0005886">
    <property type="term" value="C:plasma membrane"/>
    <property type="evidence" value="ECO:0007669"/>
    <property type="project" value="TreeGrafter"/>
</dbReference>
<dbReference type="GO" id="GO:0030509">
    <property type="term" value="P:BMP signaling pathway"/>
    <property type="evidence" value="ECO:0007669"/>
    <property type="project" value="TreeGrafter"/>
</dbReference>